<protein>
    <recommendedName>
        <fullName evidence="2">UspA domain-containing protein</fullName>
    </recommendedName>
</protein>
<reference evidence="3" key="5">
    <citation type="journal article" date="2021" name="G3 (Bethesda)">
        <title>Aegilops tauschii genome assembly Aet v5.0 features greater sequence contiguity and improved annotation.</title>
        <authorList>
            <person name="Wang L."/>
            <person name="Zhu T."/>
            <person name="Rodriguez J.C."/>
            <person name="Deal K.R."/>
            <person name="Dubcovsky J."/>
            <person name="McGuire P.E."/>
            <person name="Lux T."/>
            <person name="Spannagl M."/>
            <person name="Mayer K.F.X."/>
            <person name="Baldrich P."/>
            <person name="Meyers B.C."/>
            <person name="Huo N."/>
            <person name="Gu Y.Q."/>
            <person name="Zhou H."/>
            <person name="Devos K.M."/>
            <person name="Bennetzen J.L."/>
            <person name="Unver T."/>
            <person name="Budak H."/>
            <person name="Gulick P.J."/>
            <person name="Galiba G."/>
            <person name="Kalapos B."/>
            <person name="Nelson D.R."/>
            <person name="Li P."/>
            <person name="You F.M."/>
            <person name="Luo M.C."/>
            <person name="Dvorak J."/>
        </authorList>
    </citation>
    <scope>NUCLEOTIDE SEQUENCE [LARGE SCALE GENOMIC DNA]</scope>
    <source>
        <strain evidence="3">cv. AL8/78</strain>
    </source>
</reference>
<feature type="region of interest" description="Disordered" evidence="1">
    <location>
        <begin position="1"/>
        <end position="66"/>
    </location>
</feature>
<evidence type="ECO:0000313" key="4">
    <source>
        <dbReference type="Proteomes" id="UP000015105"/>
    </source>
</evidence>
<name>A0A453D6A0_AEGTS</name>
<dbReference type="EnsemblPlants" id="AET2Gv21102300.8">
    <property type="protein sequence ID" value="AET2Gv21102300.8"/>
    <property type="gene ID" value="AET2Gv21102300"/>
</dbReference>
<sequence length="127" mass="14418">RRSPSADATRRRRGPFVLVLQTDRSRSNQPKLVPRRQLDSRLDPSSIPSRQQPTMAAQAPPPPPPEQKMMVAIDESECSHYALEWALRNLAPRRLILFTVQPFSPLSYLPVGSPRKHRASPRPSSYL</sequence>
<keyword evidence="4" id="KW-1185">Reference proteome</keyword>
<reference evidence="4" key="2">
    <citation type="journal article" date="2017" name="Nat. Plants">
        <title>The Aegilops tauschii genome reveals multiple impacts of transposons.</title>
        <authorList>
            <person name="Zhao G."/>
            <person name="Zou C."/>
            <person name="Li K."/>
            <person name="Wang K."/>
            <person name="Li T."/>
            <person name="Gao L."/>
            <person name="Zhang X."/>
            <person name="Wang H."/>
            <person name="Yang Z."/>
            <person name="Liu X."/>
            <person name="Jiang W."/>
            <person name="Mao L."/>
            <person name="Kong X."/>
            <person name="Jiao Y."/>
            <person name="Jia J."/>
        </authorList>
    </citation>
    <scope>NUCLEOTIDE SEQUENCE [LARGE SCALE GENOMIC DNA]</scope>
    <source>
        <strain evidence="4">cv. AL8/78</strain>
    </source>
</reference>
<proteinExistence type="predicted"/>
<accession>A0A453D6A0</accession>
<dbReference type="AlphaFoldDB" id="A0A453D6A0"/>
<dbReference type="Pfam" id="PF00582">
    <property type="entry name" value="Usp"/>
    <property type="match status" value="1"/>
</dbReference>
<dbReference type="Proteomes" id="UP000015105">
    <property type="component" value="Chromosome 2D"/>
</dbReference>
<feature type="domain" description="UspA" evidence="2">
    <location>
        <begin position="67"/>
        <end position="112"/>
    </location>
</feature>
<organism evidence="3 4">
    <name type="scientific">Aegilops tauschii subsp. strangulata</name>
    <name type="common">Goatgrass</name>
    <dbReference type="NCBI Taxonomy" id="200361"/>
    <lineage>
        <taxon>Eukaryota</taxon>
        <taxon>Viridiplantae</taxon>
        <taxon>Streptophyta</taxon>
        <taxon>Embryophyta</taxon>
        <taxon>Tracheophyta</taxon>
        <taxon>Spermatophyta</taxon>
        <taxon>Magnoliopsida</taxon>
        <taxon>Liliopsida</taxon>
        <taxon>Poales</taxon>
        <taxon>Poaceae</taxon>
        <taxon>BOP clade</taxon>
        <taxon>Pooideae</taxon>
        <taxon>Triticodae</taxon>
        <taxon>Triticeae</taxon>
        <taxon>Triticinae</taxon>
        <taxon>Aegilops</taxon>
    </lineage>
</organism>
<dbReference type="InterPro" id="IPR006016">
    <property type="entry name" value="UspA"/>
</dbReference>
<reference evidence="4" key="1">
    <citation type="journal article" date="2014" name="Science">
        <title>Ancient hybridizations among the ancestral genomes of bread wheat.</title>
        <authorList>
            <consortium name="International Wheat Genome Sequencing Consortium,"/>
            <person name="Marcussen T."/>
            <person name="Sandve S.R."/>
            <person name="Heier L."/>
            <person name="Spannagl M."/>
            <person name="Pfeifer M."/>
            <person name="Jakobsen K.S."/>
            <person name="Wulff B.B."/>
            <person name="Steuernagel B."/>
            <person name="Mayer K.F."/>
            <person name="Olsen O.A."/>
        </authorList>
    </citation>
    <scope>NUCLEOTIDE SEQUENCE [LARGE SCALE GENOMIC DNA]</scope>
    <source>
        <strain evidence="4">cv. AL8/78</strain>
    </source>
</reference>
<dbReference type="Gene3D" id="3.40.50.12370">
    <property type="match status" value="1"/>
</dbReference>
<evidence type="ECO:0000313" key="3">
    <source>
        <dbReference type="EnsemblPlants" id="AET2Gv21102300.8"/>
    </source>
</evidence>
<reference evidence="3" key="4">
    <citation type="submission" date="2019-03" db="UniProtKB">
        <authorList>
            <consortium name="EnsemblPlants"/>
        </authorList>
    </citation>
    <scope>IDENTIFICATION</scope>
</reference>
<evidence type="ECO:0000256" key="1">
    <source>
        <dbReference type="SAM" id="MobiDB-lite"/>
    </source>
</evidence>
<evidence type="ECO:0000259" key="2">
    <source>
        <dbReference type="Pfam" id="PF00582"/>
    </source>
</evidence>
<reference evidence="3" key="3">
    <citation type="journal article" date="2017" name="Nature">
        <title>Genome sequence of the progenitor of the wheat D genome Aegilops tauschii.</title>
        <authorList>
            <person name="Luo M.C."/>
            <person name="Gu Y.Q."/>
            <person name="Puiu D."/>
            <person name="Wang H."/>
            <person name="Twardziok S.O."/>
            <person name="Deal K.R."/>
            <person name="Huo N."/>
            <person name="Zhu T."/>
            <person name="Wang L."/>
            <person name="Wang Y."/>
            <person name="McGuire P.E."/>
            <person name="Liu S."/>
            <person name="Long H."/>
            <person name="Ramasamy R.K."/>
            <person name="Rodriguez J.C."/>
            <person name="Van S.L."/>
            <person name="Yuan L."/>
            <person name="Wang Z."/>
            <person name="Xia Z."/>
            <person name="Xiao L."/>
            <person name="Anderson O.D."/>
            <person name="Ouyang S."/>
            <person name="Liang Y."/>
            <person name="Zimin A.V."/>
            <person name="Pertea G."/>
            <person name="Qi P."/>
            <person name="Bennetzen J.L."/>
            <person name="Dai X."/>
            <person name="Dawson M.W."/>
            <person name="Muller H.G."/>
            <person name="Kugler K."/>
            <person name="Rivarola-Duarte L."/>
            <person name="Spannagl M."/>
            <person name="Mayer K.F.X."/>
            <person name="Lu F.H."/>
            <person name="Bevan M.W."/>
            <person name="Leroy P."/>
            <person name="Li P."/>
            <person name="You F.M."/>
            <person name="Sun Q."/>
            <person name="Liu Z."/>
            <person name="Lyons E."/>
            <person name="Wicker T."/>
            <person name="Salzberg S.L."/>
            <person name="Devos K.M."/>
            <person name="Dvorak J."/>
        </authorList>
    </citation>
    <scope>NUCLEOTIDE SEQUENCE [LARGE SCALE GENOMIC DNA]</scope>
    <source>
        <strain evidence="3">cv. AL8/78</strain>
    </source>
</reference>
<dbReference type="Gramene" id="AET2Gv21102300.8">
    <property type="protein sequence ID" value="AET2Gv21102300.8"/>
    <property type="gene ID" value="AET2Gv21102300"/>
</dbReference>